<dbReference type="EMBL" id="JBFNFH010000007">
    <property type="protein sequence ID" value="MFM1524834.1"/>
    <property type="molecule type" value="Genomic_DNA"/>
</dbReference>
<protein>
    <submittedName>
        <fullName evidence="2">Uncharacterized protein</fullName>
    </submittedName>
</protein>
<proteinExistence type="predicted"/>
<keyword evidence="1" id="KW-0812">Transmembrane</keyword>
<gene>
    <name evidence="2" type="ORF">ABGF40_04035</name>
</gene>
<evidence type="ECO:0000313" key="3">
    <source>
        <dbReference type="Proteomes" id="UP001629536"/>
    </source>
</evidence>
<comment type="caution">
    <text evidence="2">The sequence shown here is derived from an EMBL/GenBank/DDBJ whole genome shotgun (WGS) entry which is preliminary data.</text>
</comment>
<organism evidence="2 3">
    <name type="scientific">Helcococcus bovis</name>
    <dbReference type="NCBI Taxonomy" id="3153252"/>
    <lineage>
        <taxon>Bacteria</taxon>
        <taxon>Bacillati</taxon>
        <taxon>Bacillota</taxon>
        <taxon>Tissierellia</taxon>
        <taxon>Tissierellales</taxon>
        <taxon>Peptoniphilaceae</taxon>
        <taxon>Helcococcus</taxon>
    </lineage>
</organism>
<reference evidence="2 3" key="1">
    <citation type="journal article" date="2024" name="Front. Microbiol.">
        <title>Pangenomic and biochemical analyses of Helcococcus ovis reveal widespread tetracycline resistance and a novel bacterial species, Helcococcus bovis.</title>
        <authorList>
            <person name="Cunha F."/>
            <person name="Zhai Y."/>
            <person name="Casaro S."/>
            <person name="Jones K.L."/>
            <person name="Hernandez M."/>
            <person name="Bisinotto R.S."/>
            <person name="Kariyawasam S."/>
            <person name="Brown M.B."/>
            <person name="Phillips A."/>
            <person name="Jeong K.C."/>
            <person name="Galvao K.N."/>
        </authorList>
    </citation>
    <scope>NUCLEOTIDE SEQUENCE [LARGE SCALE GENOMIC DNA]</scope>
    <source>
        <strain evidence="2 3">KG197</strain>
    </source>
</reference>
<accession>A0ABW9F6C3</accession>
<evidence type="ECO:0000256" key="1">
    <source>
        <dbReference type="SAM" id="Phobius"/>
    </source>
</evidence>
<feature type="transmembrane region" description="Helical" evidence="1">
    <location>
        <begin position="215"/>
        <end position="232"/>
    </location>
</feature>
<keyword evidence="3" id="KW-1185">Reference proteome</keyword>
<sequence length="291" mass="35464">MKKVKSKEEKIKIALSDEKNKNNFEINKFNLQQKAIFHSIVSYLVNDERFIEKIKSYMRYDLSKEDLYYLYETKNVKKITVDLSNFNEFIKKNIIEKLENKEIIPVQIKEIKPYFSNEYNLLLLQILKNINANKEENNEQYNYNYFQEKLNNNNINILYYQQIYHDDVKQIFKLDIKKEHKISLIEFCETYISDRVILEEREQLLIKSFVINNRFYNTILYIYFLLALGYSYQDIMSFITECEKYFDVDITKNYAQSRLNAINKNLYKLDQNYNEKQKNIVKNIIDEMIYM</sequence>
<evidence type="ECO:0000313" key="2">
    <source>
        <dbReference type="EMBL" id="MFM1524834.1"/>
    </source>
</evidence>
<dbReference type="RefSeq" id="WP_408126528.1">
    <property type="nucleotide sequence ID" value="NZ_JBFNFH010000007.1"/>
</dbReference>
<keyword evidence="1" id="KW-0472">Membrane</keyword>
<name>A0ABW9F6C3_9FIRM</name>
<dbReference type="Proteomes" id="UP001629536">
    <property type="component" value="Unassembled WGS sequence"/>
</dbReference>
<keyword evidence="1" id="KW-1133">Transmembrane helix</keyword>